<dbReference type="EMBL" id="JBCAWK010000001">
    <property type="protein sequence ID" value="KAK8869972.1"/>
    <property type="molecule type" value="Genomic_DNA"/>
</dbReference>
<evidence type="ECO:0000313" key="3">
    <source>
        <dbReference type="Proteomes" id="UP001388673"/>
    </source>
</evidence>
<gene>
    <name evidence="2" type="ORF">IAR55_000542</name>
</gene>
<sequence>MVPSSADLGYLRSGGVRSRSAMISRQCDQRPKDITKGSANPDDQQAGSIRCDDSIHNGPDLPVELWLQVISHLTDPVPHPMSRQDVKVPIHVSLGRSKLYAEPVVDGVYLFFRDINRPTSQV</sequence>
<dbReference type="GeneID" id="92177802"/>
<comment type="caution">
    <text evidence="2">The sequence shown here is derived from an EMBL/GenBank/DDBJ whole genome shotgun (WGS) entry which is preliminary data.</text>
</comment>
<organism evidence="2 3">
    <name type="scientific">Kwoniella newhampshirensis</name>
    <dbReference type="NCBI Taxonomy" id="1651941"/>
    <lineage>
        <taxon>Eukaryota</taxon>
        <taxon>Fungi</taxon>
        <taxon>Dikarya</taxon>
        <taxon>Basidiomycota</taxon>
        <taxon>Agaricomycotina</taxon>
        <taxon>Tremellomycetes</taxon>
        <taxon>Tremellales</taxon>
        <taxon>Cryptococcaceae</taxon>
        <taxon>Kwoniella</taxon>
    </lineage>
</organism>
<dbReference type="KEGG" id="kne:92177802"/>
<dbReference type="Proteomes" id="UP001388673">
    <property type="component" value="Unassembled WGS sequence"/>
</dbReference>
<protein>
    <submittedName>
        <fullName evidence="2">Uncharacterized protein</fullName>
    </submittedName>
</protein>
<accession>A0AAW0Z6Y6</accession>
<feature type="region of interest" description="Disordered" evidence="1">
    <location>
        <begin position="16"/>
        <end position="54"/>
    </location>
</feature>
<reference evidence="2 3" key="1">
    <citation type="journal article" date="2024" name="bioRxiv">
        <title>Comparative genomics of Cryptococcus and Kwoniella reveals pathogenesis evolution and contrasting karyotype dynamics via intercentromeric recombination or chromosome fusion.</title>
        <authorList>
            <person name="Coelho M.A."/>
            <person name="David-Palma M."/>
            <person name="Shea T."/>
            <person name="Bowers K."/>
            <person name="McGinley-Smith S."/>
            <person name="Mohammad A.W."/>
            <person name="Gnirke A."/>
            <person name="Yurkov A.M."/>
            <person name="Nowrousian M."/>
            <person name="Sun S."/>
            <person name="Cuomo C.A."/>
            <person name="Heitman J."/>
        </authorList>
    </citation>
    <scope>NUCLEOTIDE SEQUENCE [LARGE SCALE GENOMIC DNA]</scope>
    <source>
        <strain evidence="2 3">CBS 13917</strain>
    </source>
</reference>
<feature type="compositionally biased region" description="Polar residues" evidence="1">
    <location>
        <begin position="37"/>
        <end position="47"/>
    </location>
</feature>
<keyword evidence="3" id="KW-1185">Reference proteome</keyword>
<evidence type="ECO:0000256" key="1">
    <source>
        <dbReference type="SAM" id="MobiDB-lite"/>
    </source>
</evidence>
<dbReference type="AlphaFoldDB" id="A0AAW0Z6Y6"/>
<evidence type="ECO:0000313" key="2">
    <source>
        <dbReference type="EMBL" id="KAK8869972.1"/>
    </source>
</evidence>
<name>A0AAW0Z6Y6_9TREE</name>
<proteinExistence type="predicted"/>
<dbReference type="RefSeq" id="XP_066806218.1">
    <property type="nucleotide sequence ID" value="XM_066943676.1"/>
</dbReference>